<dbReference type="Gene3D" id="2.60.40.4300">
    <property type="match status" value="1"/>
</dbReference>
<organism evidence="3 4">
    <name type="scientific">Levilactobacillus brevis</name>
    <name type="common">Lactobacillus brevis</name>
    <dbReference type="NCBI Taxonomy" id="1580"/>
    <lineage>
        <taxon>Bacteria</taxon>
        <taxon>Bacillati</taxon>
        <taxon>Bacillota</taxon>
        <taxon>Bacilli</taxon>
        <taxon>Lactobacillales</taxon>
        <taxon>Lactobacillaceae</taxon>
        <taxon>Levilactobacillus</taxon>
    </lineage>
</organism>
<evidence type="ECO:0000259" key="2">
    <source>
        <dbReference type="Pfam" id="PF19087"/>
    </source>
</evidence>
<evidence type="ECO:0000259" key="1">
    <source>
        <dbReference type="Pfam" id="PF17966"/>
    </source>
</evidence>
<dbReference type="Pfam" id="PF19087">
    <property type="entry name" value="DUF5776"/>
    <property type="match status" value="1"/>
</dbReference>
<reference evidence="3" key="1">
    <citation type="submission" date="2020-12" db="EMBL/GenBank/DDBJ databases">
        <authorList>
            <person name="Mcmullen J.G."/>
        </authorList>
    </citation>
    <scope>NUCLEOTIDE SEQUENCE</scope>
    <source>
        <strain evidence="3">Dm-2019-70</strain>
    </source>
</reference>
<dbReference type="RefSeq" id="WP_249208102.1">
    <property type="nucleotide sequence ID" value="NZ_JAERKF010000040.1"/>
</dbReference>
<name>A0AA41ES70_LEVBR</name>
<feature type="domain" description="DUF5776" evidence="2">
    <location>
        <begin position="190"/>
        <end position="256"/>
    </location>
</feature>
<evidence type="ECO:0000313" key="4">
    <source>
        <dbReference type="Proteomes" id="UP000676478"/>
    </source>
</evidence>
<feature type="non-terminal residue" evidence="3">
    <location>
        <position position="1"/>
    </location>
</feature>
<dbReference type="EMBL" id="JAERKF010000040">
    <property type="protein sequence ID" value="MBS1011884.1"/>
    <property type="molecule type" value="Genomic_DNA"/>
</dbReference>
<dbReference type="InterPro" id="IPR041495">
    <property type="entry name" value="Mub_B2"/>
</dbReference>
<dbReference type="Proteomes" id="UP000676478">
    <property type="component" value="Unassembled WGS sequence"/>
</dbReference>
<sequence length="337" mass="37754">TRTIHYVDADGKQVADDVVQTVKLSRSATVDFSDPANPKVTYGAWNAAGSYESVISPEVSGYTTNQKLVESATPGSPESATVSVIYSVNKVTTPKAPKELKQYGSVKKGTAIYAVKHIYMYKDMTFKRSSRIISYVRQPRINRPMFVVKRIVKLANGKVLYQVKDVNHRSESAGKVGYITVNANYVKPVYYQSVPSKITVINSKGVNGYKLKGLKGKSMHYKQGQVLKVKGIVKHNSTTRYILNNGQYITANKKLVKWNKQKFAKTIKTTHGINLYRDVNLQKRVAKVHIKKGVKLNVKELEYSRASDFTTFGAKRYYVKGGYVTGNTDFVKVVKLK</sequence>
<comment type="caution">
    <text evidence="3">The sequence shown here is derived from an EMBL/GenBank/DDBJ whole genome shotgun (WGS) entry which is preliminary data.</text>
</comment>
<evidence type="ECO:0000313" key="3">
    <source>
        <dbReference type="EMBL" id="MBS1011884.1"/>
    </source>
</evidence>
<dbReference type="AlphaFoldDB" id="A0AA41ES70"/>
<accession>A0AA41ES70</accession>
<protein>
    <submittedName>
        <fullName evidence="3">Uncharacterized protein</fullName>
    </submittedName>
</protein>
<feature type="domain" description="Mub B2-like" evidence="1">
    <location>
        <begin position="1"/>
        <end position="89"/>
    </location>
</feature>
<proteinExistence type="predicted"/>
<dbReference type="Pfam" id="PF17966">
    <property type="entry name" value="Muc_B2"/>
    <property type="match status" value="1"/>
</dbReference>
<reference evidence="3" key="2">
    <citation type="submission" date="2022-09" db="EMBL/GenBank/DDBJ databases">
        <title>Genome-inferred correspondence between phylogeny and metabolic traits in the wild Drosophila gut microbiome.</title>
        <authorList>
            <person name="Bueno E."/>
            <person name="Blow F."/>
            <person name="Douglas A.E."/>
        </authorList>
    </citation>
    <scope>NUCLEOTIDE SEQUENCE</scope>
    <source>
        <strain evidence="3">Dm-2019-70</strain>
    </source>
</reference>
<gene>
    <name evidence="3" type="ORF">JK167_13910</name>
</gene>
<dbReference type="InterPro" id="IPR044081">
    <property type="entry name" value="DUF5776"/>
</dbReference>